<evidence type="ECO:0000313" key="4">
    <source>
        <dbReference type="EMBL" id="OJJ45361.1"/>
    </source>
</evidence>
<dbReference type="InterPro" id="IPR015158">
    <property type="entry name" value="Bud22_dom"/>
</dbReference>
<dbReference type="GO" id="GO:0030490">
    <property type="term" value="P:maturation of SSU-rRNA"/>
    <property type="evidence" value="ECO:0007669"/>
    <property type="project" value="TreeGrafter"/>
</dbReference>
<feature type="compositionally biased region" description="Gly residues" evidence="2">
    <location>
        <begin position="418"/>
        <end position="430"/>
    </location>
</feature>
<feature type="compositionally biased region" description="Low complexity" evidence="2">
    <location>
        <begin position="271"/>
        <end position="287"/>
    </location>
</feature>
<feature type="domain" description="Bud22" evidence="3">
    <location>
        <begin position="35"/>
        <end position="497"/>
    </location>
</feature>
<sequence>MPKRKLSDLQEESVPQADPRAKLQLTRFVQKFDYTAVALTRALKTARGFERQKLGRREKTAKSEGNTEMLGRLDEEVKVLKTLELQTVAEKHIFKQLAKTKRIAETPVFLTFKHRRNYTIEAPKSTAEANVLARLFKSNPVQNVLPEAMNEFKKILGLDEVAVKQDKSGGKKSQDVKAVKATNHPPPAVAESEEDEDEDEEEDEDDQSPDKMDEDDDSESLDFAQFDSRLASASEDEEETDGSQSDSDGIKAVSLKAKDQDPRAYYDPNDISDSVSRSSSPDFSDALSSDDDEPVPPPKKTKSNDPSKAKAKSSSSSAAAAAAPAKDTTFLPSLMMGGYFSGSESEADGDNDAAEAPRRKNRMGQQARRALWEKKFGTRANHLQAPIKKGNKQSKDSRDSGWDVRKGATDSADYGARGKWGAGGGRGQGQRHGYDNARPGRGGTGGPSNSGHGHSKPSHASKSVDANKPLHPSWEAARRAKEQASQASFQGKKVVFD</sequence>
<dbReference type="GO" id="GO:0005634">
    <property type="term" value="C:nucleus"/>
    <property type="evidence" value="ECO:0007669"/>
    <property type="project" value="TreeGrafter"/>
</dbReference>
<dbReference type="STRING" id="1073090.A0A1L9SDV6"/>
<dbReference type="PANTHER" id="PTHR23325">
    <property type="entry name" value="SERUM RESPONSE FACTOR-BINDING"/>
    <property type="match status" value="1"/>
</dbReference>
<gene>
    <name evidence="4" type="ORF">ASPZODRAFT_17577</name>
</gene>
<dbReference type="InterPro" id="IPR037393">
    <property type="entry name" value="Bud22/SRFB1"/>
</dbReference>
<evidence type="ECO:0000259" key="3">
    <source>
        <dbReference type="Pfam" id="PF09073"/>
    </source>
</evidence>
<dbReference type="Proteomes" id="UP000184188">
    <property type="component" value="Unassembled WGS sequence"/>
</dbReference>
<keyword evidence="5" id="KW-1185">Reference proteome</keyword>
<evidence type="ECO:0000256" key="2">
    <source>
        <dbReference type="SAM" id="MobiDB-lite"/>
    </source>
</evidence>
<dbReference type="GeneID" id="34613517"/>
<feature type="compositionally biased region" description="Acidic residues" evidence="2">
    <location>
        <begin position="191"/>
        <end position="220"/>
    </location>
</feature>
<dbReference type="PANTHER" id="PTHR23325:SF1">
    <property type="entry name" value="SERUM RESPONSE FACTOR-BINDING PROTEIN 1"/>
    <property type="match status" value="1"/>
</dbReference>
<dbReference type="AlphaFoldDB" id="A0A1L9SDV6"/>
<dbReference type="EMBL" id="KV878345">
    <property type="protein sequence ID" value="OJJ45361.1"/>
    <property type="molecule type" value="Genomic_DNA"/>
</dbReference>
<organism evidence="4 5">
    <name type="scientific">Penicilliopsis zonata CBS 506.65</name>
    <dbReference type="NCBI Taxonomy" id="1073090"/>
    <lineage>
        <taxon>Eukaryota</taxon>
        <taxon>Fungi</taxon>
        <taxon>Dikarya</taxon>
        <taxon>Ascomycota</taxon>
        <taxon>Pezizomycotina</taxon>
        <taxon>Eurotiomycetes</taxon>
        <taxon>Eurotiomycetidae</taxon>
        <taxon>Eurotiales</taxon>
        <taxon>Aspergillaceae</taxon>
        <taxon>Penicilliopsis</taxon>
    </lineage>
</organism>
<evidence type="ECO:0000256" key="1">
    <source>
        <dbReference type="ARBA" id="ARBA00023054"/>
    </source>
</evidence>
<feature type="compositionally biased region" description="Low complexity" evidence="2">
    <location>
        <begin position="312"/>
        <end position="326"/>
    </location>
</feature>
<dbReference type="GO" id="GO:0030686">
    <property type="term" value="C:90S preribosome"/>
    <property type="evidence" value="ECO:0007669"/>
    <property type="project" value="TreeGrafter"/>
</dbReference>
<protein>
    <recommendedName>
        <fullName evidence="3">Bud22 domain-containing protein</fullName>
    </recommendedName>
</protein>
<dbReference type="RefSeq" id="XP_022579871.1">
    <property type="nucleotide sequence ID" value="XM_022727053.1"/>
</dbReference>
<accession>A0A1L9SDV6</accession>
<dbReference type="VEuPathDB" id="FungiDB:ASPZODRAFT_17577"/>
<reference evidence="5" key="1">
    <citation type="journal article" date="2017" name="Genome Biol.">
        <title>Comparative genomics reveals high biological diversity and specific adaptations in the industrially and medically important fungal genus Aspergillus.</title>
        <authorList>
            <person name="de Vries R.P."/>
            <person name="Riley R."/>
            <person name="Wiebenga A."/>
            <person name="Aguilar-Osorio G."/>
            <person name="Amillis S."/>
            <person name="Uchima C.A."/>
            <person name="Anderluh G."/>
            <person name="Asadollahi M."/>
            <person name="Askin M."/>
            <person name="Barry K."/>
            <person name="Battaglia E."/>
            <person name="Bayram O."/>
            <person name="Benocci T."/>
            <person name="Braus-Stromeyer S.A."/>
            <person name="Caldana C."/>
            <person name="Canovas D."/>
            <person name="Cerqueira G.C."/>
            <person name="Chen F."/>
            <person name="Chen W."/>
            <person name="Choi C."/>
            <person name="Clum A."/>
            <person name="Dos Santos R.A."/>
            <person name="Damasio A.R."/>
            <person name="Diallinas G."/>
            <person name="Emri T."/>
            <person name="Fekete E."/>
            <person name="Flipphi M."/>
            <person name="Freyberg S."/>
            <person name="Gallo A."/>
            <person name="Gournas C."/>
            <person name="Habgood R."/>
            <person name="Hainaut M."/>
            <person name="Harispe M.L."/>
            <person name="Henrissat B."/>
            <person name="Hilden K.S."/>
            <person name="Hope R."/>
            <person name="Hossain A."/>
            <person name="Karabika E."/>
            <person name="Karaffa L."/>
            <person name="Karanyi Z."/>
            <person name="Krasevec N."/>
            <person name="Kuo A."/>
            <person name="Kusch H."/>
            <person name="LaButti K."/>
            <person name="Lagendijk E.L."/>
            <person name="Lapidus A."/>
            <person name="Levasseur A."/>
            <person name="Lindquist E."/>
            <person name="Lipzen A."/>
            <person name="Logrieco A.F."/>
            <person name="MacCabe A."/>
            <person name="Maekelae M.R."/>
            <person name="Malavazi I."/>
            <person name="Melin P."/>
            <person name="Meyer V."/>
            <person name="Mielnichuk N."/>
            <person name="Miskei M."/>
            <person name="Molnar A.P."/>
            <person name="Mule G."/>
            <person name="Ngan C.Y."/>
            <person name="Orejas M."/>
            <person name="Orosz E."/>
            <person name="Ouedraogo J.P."/>
            <person name="Overkamp K.M."/>
            <person name="Park H.-S."/>
            <person name="Perrone G."/>
            <person name="Piumi F."/>
            <person name="Punt P.J."/>
            <person name="Ram A.F."/>
            <person name="Ramon A."/>
            <person name="Rauscher S."/>
            <person name="Record E."/>
            <person name="Riano-Pachon D.M."/>
            <person name="Robert V."/>
            <person name="Roehrig J."/>
            <person name="Ruller R."/>
            <person name="Salamov A."/>
            <person name="Salih N.S."/>
            <person name="Samson R.A."/>
            <person name="Sandor E."/>
            <person name="Sanguinetti M."/>
            <person name="Schuetze T."/>
            <person name="Sepcic K."/>
            <person name="Shelest E."/>
            <person name="Sherlock G."/>
            <person name="Sophianopoulou V."/>
            <person name="Squina F.M."/>
            <person name="Sun H."/>
            <person name="Susca A."/>
            <person name="Todd R.B."/>
            <person name="Tsang A."/>
            <person name="Unkles S.E."/>
            <person name="van de Wiele N."/>
            <person name="van Rossen-Uffink D."/>
            <person name="Oliveira J.V."/>
            <person name="Vesth T.C."/>
            <person name="Visser J."/>
            <person name="Yu J.-H."/>
            <person name="Zhou M."/>
            <person name="Andersen M.R."/>
            <person name="Archer D.B."/>
            <person name="Baker S.E."/>
            <person name="Benoit I."/>
            <person name="Brakhage A.A."/>
            <person name="Braus G.H."/>
            <person name="Fischer R."/>
            <person name="Frisvad J.C."/>
            <person name="Goldman G.H."/>
            <person name="Houbraken J."/>
            <person name="Oakley B."/>
            <person name="Pocsi I."/>
            <person name="Scazzocchio C."/>
            <person name="Seiboth B."/>
            <person name="vanKuyk P.A."/>
            <person name="Wortman J."/>
            <person name="Dyer P.S."/>
            <person name="Grigoriev I.V."/>
        </authorList>
    </citation>
    <scope>NUCLEOTIDE SEQUENCE [LARGE SCALE GENOMIC DNA]</scope>
    <source>
        <strain evidence="5">CBS 506.65</strain>
    </source>
</reference>
<proteinExistence type="predicted"/>
<feature type="region of interest" description="Disordered" evidence="2">
    <location>
        <begin position="166"/>
        <end position="497"/>
    </location>
</feature>
<feature type="compositionally biased region" description="Basic and acidic residues" evidence="2">
    <location>
        <begin position="393"/>
        <end position="408"/>
    </location>
</feature>
<dbReference type="Pfam" id="PF09073">
    <property type="entry name" value="BUD22"/>
    <property type="match status" value="1"/>
</dbReference>
<dbReference type="OrthoDB" id="3364872at2759"/>
<feature type="compositionally biased region" description="Basic and acidic residues" evidence="2">
    <location>
        <begin position="166"/>
        <end position="178"/>
    </location>
</feature>
<name>A0A1L9SDV6_9EURO</name>
<keyword evidence="1" id="KW-0175">Coiled coil</keyword>
<evidence type="ECO:0000313" key="5">
    <source>
        <dbReference type="Proteomes" id="UP000184188"/>
    </source>
</evidence>